<dbReference type="EMBL" id="JAAZIL010000032">
    <property type="protein sequence ID" value="NLZ24370.1"/>
    <property type="molecule type" value="Genomic_DNA"/>
</dbReference>
<organism evidence="7 8">
    <name type="scientific">Candidatus Dojkabacteria bacterium</name>
    <dbReference type="NCBI Taxonomy" id="2099670"/>
    <lineage>
        <taxon>Bacteria</taxon>
        <taxon>Candidatus Dojkabacteria</taxon>
    </lineage>
</organism>
<dbReference type="AlphaFoldDB" id="A0A847VD26"/>
<accession>A0A847VD26</accession>
<dbReference type="PANTHER" id="PTHR39087">
    <property type="entry name" value="UPF0104 MEMBRANE PROTEIN MJ1595"/>
    <property type="match status" value="1"/>
</dbReference>
<evidence type="ECO:0000313" key="8">
    <source>
        <dbReference type="Proteomes" id="UP000564033"/>
    </source>
</evidence>
<feature type="transmembrane region" description="Helical" evidence="6">
    <location>
        <begin position="37"/>
        <end position="64"/>
    </location>
</feature>
<feature type="transmembrane region" description="Helical" evidence="6">
    <location>
        <begin position="206"/>
        <end position="227"/>
    </location>
</feature>
<dbReference type="GO" id="GO:0005886">
    <property type="term" value="C:plasma membrane"/>
    <property type="evidence" value="ECO:0007669"/>
    <property type="project" value="UniProtKB-SubCell"/>
</dbReference>
<keyword evidence="3 6" id="KW-0812">Transmembrane</keyword>
<dbReference type="NCBIfam" id="TIGR00374">
    <property type="entry name" value="flippase-like domain"/>
    <property type="match status" value="1"/>
</dbReference>
<reference evidence="7 8" key="1">
    <citation type="journal article" date="2020" name="Biotechnol. Biofuels">
        <title>New insights from the biogas microbiome by comprehensive genome-resolved metagenomics of nearly 1600 species originating from multiple anaerobic digesters.</title>
        <authorList>
            <person name="Campanaro S."/>
            <person name="Treu L."/>
            <person name="Rodriguez-R L.M."/>
            <person name="Kovalovszki A."/>
            <person name="Ziels R.M."/>
            <person name="Maus I."/>
            <person name="Zhu X."/>
            <person name="Kougias P.G."/>
            <person name="Basile A."/>
            <person name="Luo G."/>
            <person name="Schluter A."/>
            <person name="Konstantinidis K.T."/>
            <person name="Angelidaki I."/>
        </authorList>
    </citation>
    <scope>NUCLEOTIDE SEQUENCE [LARGE SCALE GENOMIC DNA]</scope>
    <source>
        <strain evidence="7">AS19jrsBPTG_9</strain>
    </source>
</reference>
<keyword evidence="4 6" id="KW-1133">Transmembrane helix</keyword>
<keyword evidence="5 6" id="KW-0472">Membrane</keyword>
<protein>
    <submittedName>
        <fullName evidence="7">Flippase-like domain-containing protein</fullName>
    </submittedName>
</protein>
<dbReference type="Proteomes" id="UP000564033">
    <property type="component" value="Unassembled WGS sequence"/>
</dbReference>
<feature type="transmembrane region" description="Helical" evidence="6">
    <location>
        <begin position="6"/>
        <end position="25"/>
    </location>
</feature>
<feature type="transmembrane region" description="Helical" evidence="6">
    <location>
        <begin position="151"/>
        <end position="168"/>
    </location>
</feature>
<feature type="transmembrane region" description="Helical" evidence="6">
    <location>
        <begin position="291"/>
        <end position="308"/>
    </location>
</feature>
<dbReference type="PANTHER" id="PTHR39087:SF2">
    <property type="entry name" value="UPF0104 MEMBRANE PROTEIN MJ1595"/>
    <property type="match status" value="1"/>
</dbReference>
<evidence type="ECO:0000256" key="2">
    <source>
        <dbReference type="ARBA" id="ARBA00022475"/>
    </source>
</evidence>
<comment type="subcellular location">
    <subcellularLocation>
        <location evidence="1">Cell membrane</location>
        <topology evidence="1">Multi-pass membrane protein</topology>
    </subcellularLocation>
</comment>
<evidence type="ECO:0000256" key="6">
    <source>
        <dbReference type="SAM" id="Phobius"/>
    </source>
</evidence>
<sequence>MKIFKKYLSTIITLSILVVFGIYLFRNPEIVSQLLRINPIYMVLLILLYLLIIFVESLFILLTLNVFSKGISLKEGFYITLLSRIGNYLLPMRAGAIFRATYLKKKYNFKYTNFLSTLYGYYIIFFLTNSLLALVVLLLKWRLYSQVHTPLTIFLLSVSLSMFFLVFFRIPFQKILQKGGDVLKRIGNLSNNFFSGWRLILRKKGLFLKLIILATLNILLNIVVVYIEFLSIDVVGNILDTTLYTTLSGLSLLISITPGSLGIREGIFLLTSNSIGLTEHEIFQIAILDRGVMFVLLLSSLLFISLFVKDFNLKEVYFGKKEKT</sequence>
<name>A0A847VD26_9BACT</name>
<dbReference type="InterPro" id="IPR022791">
    <property type="entry name" value="L-PG_synthase/AglD"/>
</dbReference>
<keyword evidence="2" id="KW-1003">Cell membrane</keyword>
<proteinExistence type="predicted"/>
<comment type="caution">
    <text evidence="7">The sequence shown here is derived from an EMBL/GenBank/DDBJ whole genome shotgun (WGS) entry which is preliminary data.</text>
</comment>
<evidence type="ECO:0000256" key="1">
    <source>
        <dbReference type="ARBA" id="ARBA00004651"/>
    </source>
</evidence>
<evidence type="ECO:0000256" key="5">
    <source>
        <dbReference type="ARBA" id="ARBA00023136"/>
    </source>
</evidence>
<evidence type="ECO:0000313" key="7">
    <source>
        <dbReference type="EMBL" id="NLZ24370.1"/>
    </source>
</evidence>
<gene>
    <name evidence="7" type="ORF">GX888_01295</name>
</gene>
<evidence type="ECO:0000256" key="3">
    <source>
        <dbReference type="ARBA" id="ARBA00022692"/>
    </source>
</evidence>
<feature type="transmembrane region" description="Helical" evidence="6">
    <location>
        <begin position="119"/>
        <end position="139"/>
    </location>
</feature>
<evidence type="ECO:0000256" key="4">
    <source>
        <dbReference type="ARBA" id="ARBA00022989"/>
    </source>
</evidence>
<dbReference type="Pfam" id="PF03706">
    <property type="entry name" value="LPG_synthase_TM"/>
    <property type="match status" value="1"/>
</dbReference>